<comment type="caution">
    <text evidence="2">The sequence shown here is derived from an EMBL/GenBank/DDBJ whole genome shotgun (WGS) entry which is preliminary data.</text>
</comment>
<feature type="signal peptide" evidence="1">
    <location>
        <begin position="1"/>
        <end position="20"/>
    </location>
</feature>
<dbReference type="EMBL" id="JAHLQT010041254">
    <property type="protein sequence ID" value="KAG7155543.1"/>
    <property type="molecule type" value="Genomic_DNA"/>
</dbReference>
<feature type="chain" id="PRO_5035303329" evidence="1">
    <location>
        <begin position="21"/>
        <end position="68"/>
    </location>
</feature>
<gene>
    <name evidence="2" type="ORF">Hamer_G023223</name>
</gene>
<evidence type="ECO:0000313" key="3">
    <source>
        <dbReference type="Proteomes" id="UP000747542"/>
    </source>
</evidence>
<sequence>MVAFKSVLVLLVALVCMVVAMPDGYKQEQLARVKMQVYRGPTKGKGYDTFAPWGFYVQQPEDYKGYHH</sequence>
<evidence type="ECO:0000313" key="2">
    <source>
        <dbReference type="EMBL" id="KAG7155543.1"/>
    </source>
</evidence>
<accession>A0A8J5ML46</accession>
<protein>
    <submittedName>
        <fullName evidence="2">Uncharacterized protein</fullName>
    </submittedName>
</protein>
<name>A0A8J5ML46_HOMAM</name>
<reference evidence="2" key="1">
    <citation type="journal article" date="2021" name="Sci. Adv.">
        <title>The American lobster genome reveals insights on longevity, neural, and immune adaptations.</title>
        <authorList>
            <person name="Polinski J.M."/>
            <person name="Zimin A.V."/>
            <person name="Clark K.F."/>
            <person name="Kohn A.B."/>
            <person name="Sadowski N."/>
            <person name="Timp W."/>
            <person name="Ptitsyn A."/>
            <person name="Khanna P."/>
            <person name="Romanova D.Y."/>
            <person name="Williams P."/>
            <person name="Greenwood S.J."/>
            <person name="Moroz L.L."/>
            <person name="Walt D.R."/>
            <person name="Bodnar A.G."/>
        </authorList>
    </citation>
    <scope>NUCLEOTIDE SEQUENCE</scope>
    <source>
        <strain evidence="2">GMGI-L3</strain>
    </source>
</reference>
<evidence type="ECO:0000256" key="1">
    <source>
        <dbReference type="SAM" id="SignalP"/>
    </source>
</evidence>
<organism evidence="2 3">
    <name type="scientific">Homarus americanus</name>
    <name type="common">American lobster</name>
    <dbReference type="NCBI Taxonomy" id="6706"/>
    <lineage>
        <taxon>Eukaryota</taxon>
        <taxon>Metazoa</taxon>
        <taxon>Ecdysozoa</taxon>
        <taxon>Arthropoda</taxon>
        <taxon>Crustacea</taxon>
        <taxon>Multicrustacea</taxon>
        <taxon>Malacostraca</taxon>
        <taxon>Eumalacostraca</taxon>
        <taxon>Eucarida</taxon>
        <taxon>Decapoda</taxon>
        <taxon>Pleocyemata</taxon>
        <taxon>Astacidea</taxon>
        <taxon>Nephropoidea</taxon>
        <taxon>Nephropidae</taxon>
        <taxon>Homarus</taxon>
    </lineage>
</organism>
<dbReference type="AlphaFoldDB" id="A0A8J5ML46"/>
<proteinExistence type="predicted"/>
<dbReference type="Proteomes" id="UP000747542">
    <property type="component" value="Unassembled WGS sequence"/>
</dbReference>
<keyword evidence="1" id="KW-0732">Signal</keyword>
<keyword evidence="3" id="KW-1185">Reference proteome</keyword>